<evidence type="ECO:0000259" key="3">
    <source>
        <dbReference type="Pfam" id="PF07715"/>
    </source>
</evidence>
<accession>A0A1H9P0C7</accession>
<dbReference type="Gene3D" id="2.170.130.10">
    <property type="entry name" value="TonB-dependent receptor, plug domain"/>
    <property type="match status" value="1"/>
</dbReference>
<dbReference type="SUPFAM" id="SSF49464">
    <property type="entry name" value="Carboxypeptidase regulatory domain-like"/>
    <property type="match status" value="1"/>
</dbReference>
<protein>
    <submittedName>
        <fullName evidence="4">Outer membrane receptor proteins, mostly Fe transport</fullName>
    </submittedName>
</protein>
<keyword evidence="5" id="KW-1185">Reference proteome</keyword>
<dbReference type="AlphaFoldDB" id="A0A1H9P0C7"/>
<keyword evidence="1 2" id="KW-0732">Signal</keyword>
<feature type="signal peptide" evidence="2">
    <location>
        <begin position="1"/>
        <end position="22"/>
    </location>
</feature>
<proteinExistence type="predicted"/>
<evidence type="ECO:0000313" key="4">
    <source>
        <dbReference type="EMBL" id="SER41581.1"/>
    </source>
</evidence>
<dbReference type="PANTHER" id="PTHR30069:SF29">
    <property type="entry name" value="HEMOGLOBIN AND HEMOGLOBIN-HAPTOGLOBIN-BINDING PROTEIN 1-RELATED"/>
    <property type="match status" value="1"/>
</dbReference>
<dbReference type="InterPro" id="IPR008969">
    <property type="entry name" value="CarboxyPept-like_regulatory"/>
</dbReference>
<evidence type="ECO:0000256" key="1">
    <source>
        <dbReference type="ARBA" id="ARBA00022729"/>
    </source>
</evidence>
<dbReference type="STRING" id="478744.SAMN05444359_14120"/>
<dbReference type="InterPro" id="IPR039426">
    <property type="entry name" value="TonB-dep_rcpt-like"/>
</dbReference>
<dbReference type="Pfam" id="PF07715">
    <property type="entry name" value="Plug"/>
    <property type="match status" value="1"/>
</dbReference>
<name>A0A1H9P0C7_9BACT</name>
<dbReference type="InterPro" id="IPR012910">
    <property type="entry name" value="Plug_dom"/>
</dbReference>
<keyword evidence="4" id="KW-0675">Receptor</keyword>
<dbReference type="GO" id="GO:0015344">
    <property type="term" value="F:siderophore uptake transmembrane transporter activity"/>
    <property type="evidence" value="ECO:0007669"/>
    <property type="project" value="TreeGrafter"/>
</dbReference>
<dbReference type="InParanoid" id="A0A1H9P0C7"/>
<dbReference type="OrthoDB" id="9764669at2"/>
<dbReference type="Pfam" id="PF13715">
    <property type="entry name" value="CarbopepD_reg_2"/>
    <property type="match status" value="1"/>
</dbReference>
<dbReference type="EMBL" id="FOFB01000041">
    <property type="protein sequence ID" value="SER41581.1"/>
    <property type="molecule type" value="Genomic_DNA"/>
</dbReference>
<dbReference type="InterPro" id="IPR037066">
    <property type="entry name" value="Plug_dom_sf"/>
</dbReference>
<dbReference type="Proteomes" id="UP000199021">
    <property type="component" value="Unassembled WGS sequence"/>
</dbReference>
<dbReference type="RefSeq" id="WP_090173353.1">
    <property type="nucleotide sequence ID" value="NZ_FOFB01000041.1"/>
</dbReference>
<dbReference type="SUPFAM" id="SSF56935">
    <property type="entry name" value="Porins"/>
    <property type="match status" value="1"/>
</dbReference>
<dbReference type="GO" id="GO:0044718">
    <property type="term" value="P:siderophore transmembrane transport"/>
    <property type="evidence" value="ECO:0007669"/>
    <property type="project" value="TreeGrafter"/>
</dbReference>
<organism evidence="4 5">
    <name type="scientific">Neolewinella agarilytica</name>
    <dbReference type="NCBI Taxonomy" id="478744"/>
    <lineage>
        <taxon>Bacteria</taxon>
        <taxon>Pseudomonadati</taxon>
        <taxon>Bacteroidota</taxon>
        <taxon>Saprospiria</taxon>
        <taxon>Saprospirales</taxon>
        <taxon>Lewinellaceae</taxon>
        <taxon>Neolewinella</taxon>
    </lineage>
</organism>
<dbReference type="Gene3D" id="2.60.40.1120">
    <property type="entry name" value="Carboxypeptidase-like, regulatory domain"/>
    <property type="match status" value="1"/>
</dbReference>
<reference evidence="5" key="1">
    <citation type="submission" date="2016-10" db="EMBL/GenBank/DDBJ databases">
        <authorList>
            <person name="Varghese N."/>
            <person name="Submissions S."/>
        </authorList>
    </citation>
    <scope>NUCLEOTIDE SEQUENCE [LARGE SCALE GENOMIC DNA]</scope>
    <source>
        <strain evidence="5">DSM 24740</strain>
    </source>
</reference>
<feature type="chain" id="PRO_5011503355" evidence="2">
    <location>
        <begin position="23"/>
        <end position="893"/>
    </location>
</feature>
<dbReference type="GO" id="GO:0009279">
    <property type="term" value="C:cell outer membrane"/>
    <property type="evidence" value="ECO:0007669"/>
    <property type="project" value="TreeGrafter"/>
</dbReference>
<gene>
    <name evidence="4" type="ORF">SAMN05444359_14120</name>
</gene>
<feature type="domain" description="TonB-dependent receptor plug" evidence="3">
    <location>
        <begin position="227"/>
        <end position="305"/>
    </location>
</feature>
<dbReference type="PANTHER" id="PTHR30069">
    <property type="entry name" value="TONB-DEPENDENT OUTER MEMBRANE RECEPTOR"/>
    <property type="match status" value="1"/>
</dbReference>
<sequence>MAKYFLLTLWLLLSFTKLPAQSNEREYELPRRLMPLEKALIKLTEAGAALSYRPDQLPQLAVKVPGGKRTLPAWLDFLLKDTDLTYESGPAGIILFPDPELFKRNFSVYGLITDAESGERLIGAAIQSLGRPGGTLTNEYGFYSLSASGGRGKIRISYVGYQAKELDFVLRSDTLIDLSLLPDRELPTIIVTPLPEKETDVFLMETRNSVTSGETSRLGGIGGEADPLHVARLLPGVETGADGLGGIFIRGSEAGHNLVLLDGVPVYNLSHAAGLLSIFSNQAIRRVDIYKDGLPARFGGRIGGVIDVHTRDGNLYEPKTTVGSSLLSAHFATEGPIETGRSSYLITGRYFWAGELLRRFSEREKERLGRTGQMNSQIYDVNFKINQHIGERGRLYFSFYKGLDNYSNNSFASDTVTVLNDAGAVFRYATPRARQEEVSWGNTVAALRYNHIFNDRFFGNFRLSYSDLLLDASSERSDSLNRVFVDDKGGDIFSGRYASDIQQVGVAFDGQLSVGQQSSFRFGSEFNLHRFLPQLRSGSIPLANHPEFSSLREDGYIRPLQISAYSSFQGGLSKGIYYRLGLRGQLWRNEVNFFNLAPRLLLAGKLGQRSSWRLSYDHTVQPVHLVSSTVIGLPSDLWVPSTPEIAPSTSSQIAAQVSRKIGDNWNLVAAAYYKDMKGLIAYSEGGLASQWIDSLSQGAGFSRGVELSLNKTRGRLKGWVNYTLAQSRRQFDQKINIGRPFSFRFGRQHALKTVLMWEAKPGLTLTANWRISSGAAYSLSSESLLLPDPAVFDEPTSIETIALVKDKNGITLPSNHRLDFNAHFVLKGKPGSNVTHELDLGIYNVYSRHNPIYYNIQTTYFGRDSDLISQGDFIQVYLSPVVPTLAYHLKFGK</sequence>
<evidence type="ECO:0000313" key="5">
    <source>
        <dbReference type="Proteomes" id="UP000199021"/>
    </source>
</evidence>
<evidence type="ECO:0000256" key="2">
    <source>
        <dbReference type="SAM" id="SignalP"/>
    </source>
</evidence>